<evidence type="ECO:0000256" key="9">
    <source>
        <dbReference type="ARBA" id="ARBA00022909"/>
    </source>
</evidence>
<evidence type="ECO:0000256" key="8">
    <source>
        <dbReference type="ARBA" id="ARBA00022840"/>
    </source>
</evidence>
<name>A0A9D2UH90_9BACT</name>
<dbReference type="Pfam" id="PF01288">
    <property type="entry name" value="HPPK"/>
    <property type="match status" value="1"/>
</dbReference>
<comment type="pathway">
    <text evidence="1">Cofactor biosynthesis; tetrahydrofolate biosynthesis; 2-amino-4-hydroxy-6-hydroxymethyl-7,8-dihydropteridine diphosphate from 7,8-dihydroneopterin triphosphate: step 4/4.</text>
</comment>
<evidence type="ECO:0000256" key="7">
    <source>
        <dbReference type="ARBA" id="ARBA00022777"/>
    </source>
</evidence>
<evidence type="ECO:0000256" key="6">
    <source>
        <dbReference type="ARBA" id="ARBA00022741"/>
    </source>
</evidence>
<dbReference type="EMBL" id="DWUP01000018">
    <property type="protein sequence ID" value="HJD52304.1"/>
    <property type="molecule type" value="Genomic_DNA"/>
</dbReference>
<evidence type="ECO:0000256" key="4">
    <source>
        <dbReference type="ARBA" id="ARBA00016218"/>
    </source>
</evidence>
<evidence type="ECO:0000256" key="3">
    <source>
        <dbReference type="ARBA" id="ARBA00013253"/>
    </source>
</evidence>
<dbReference type="GO" id="GO:0046656">
    <property type="term" value="P:folic acid biosynthetic process"/>
    <property type="evidence" value="ECO:0007669"/>
    <property type="project" value="UniProtKB-KW"/>
</dbReference>
<dbReference type="PANTHER" id="PTHR43071:SF1">
    <property type="entry name" value="2-AMINO-4-HYDROXY-6-HYDROXYMETHYLDIHYDROPTERIDINE PYROPHOSPHOKINASE"/>
    <property type="match status" value="1"/>
</dbReference>
<organism evidence="14 15">
    <name type="scientific">Candidatus Avibacteroides avistercoris</name>
    <dbReference type="NCBI Taxonomy" id="2840690"/>
    <lineage>
        <taxon>Bacteria</taxon>
        <taxon>Pseudomonadati</taxon>
        <taxon>Bacteroidota</taxon>
        <taxon>Bacteroidia</taxon>
        <taxon>Bacteroidales</taxon>
        <taxon>Bacteroidaceae</taxon>
        <taxon>Bacteroidaceae incertae sedis</taxon>
        <taxon>Candidatus Avibacteroides</taxon>
    </lineage>
</organism>
<dbReference type="AlphaFoldDB" id="A0A9D2UH90"/>
<dbReference type="SUPFAM" id="SSF55083">
    <property type="entry name" value="6-hydroxymethyl-7,8-dihydropterin pyrophosphokinase, HPPK"/>
    <property type="match status" value="1"/>
</dbReference>
<dbReference type="Gene3D" id="3.30.70.560">
    <property type="entry name" value="7,8-Dihydro-6-hydroxymethylpterin-pyrophosphokinase HPPK"/>
    <property type="match status" value="1"/>
</dbReference>
<evidence type="ECO:0000256" key="12">
    <source>
        <dbReference type="ARBA" id="ARBA00033413"/>
    </source>
</evidence>
<evidence type="ECO:0000256" key="5">
    <source>
        <dbReference type="ARBA" id="ARBA00022679"/>
    </source>
</evidence>
<evidence type="ECO:0000313" key="14">
    <source>
        <dbReference type="EMBL" id="HJD52304.1"/>
    </source>
</evidence>
<sequence length="161" mass="17693">MHRAYLSLGTNLGDKRANLDTAVMHIKAEIGEITLLSSPFATLPWGFESANTFLNIALCVLTPLEPPQLLSATQSIETHMGRTSKTADGRYHDRVIDIDILIIDDLIIDTPSLSVPHPLMTQRTFVIDPLCQIAPGLVHPVTGETIACIHRRLHSGGKPRR</sequence>
<reference evidence="14" key="1">
    <citation type="journal article" date="2021" name="PeerJ">
        <title>Extensive microbial diversity within the chicken gut microbiome revealed by metagenomics and culture.</title>
        <authorList>
            <person name="Gilroy R."/>
            <person name="Ravi A."/>
            <person name="Getino M."/>
            <person name="Pursley I."/>
            <person name="Horton D.L."/>
            <person name="Alikhan N.F."/>
            <person name="Baker D."/>
            <person name="Gharbi K."/>
            <person name="Hall N."/>
            <person name="Watson M."/>
            <person name="Adriaenssens E.M."/>
            <person name="Foster-Nyarko E."/>
            <person name="Jarju S."/>
            <person name="Secka A."/>
            <person name="Antonio M."/>
            <person name="Oren A."/>
            <person name="Chaudhuri R.R."/>
            <person name="La Ragione R."/>
            <person name="Hildebrand F."/>
            <person name="Pallen M.J."/>
        </authorList>
    </citation>
    <scope>NUCLEOTIDE SEQUENCE</scope>
    <source>
        <strain evidence="14">MalCec1-1739</strain>
    </source>
</reference>
<keyword evidence="7" id="KW-0418">Kinase</keyword>
<dbReference type="InterPro" id="IPR000550">
    <property type="entry name" value="Hppk"/>
</dbReference>
<dbReference type="NCBIfam" id="TIGR01498">
    <property type="entry name" value="folK"/>
    <property type="match status" value="1"/>
</dbReference>
<evidence type="ECO:0000256" key="2">
    <source>
        <dbReference type="ARBA" id="ARBA00005810"/>
    </source>
</evidence>
<dbReference type="EC" id="2.7.6.3" evidence="3"/>
<dbReference type="InterPro" id="IPR035907">
    <property type="entry name" value="Hppk_sf"/>
</dbReference>
<evidence type="ECO:0000313" key="15">
    <source>
        <dbReference type="Proteomes" id="UP000787625"/>
    </source>
</evidence>
<accession>A0A9D2UH90</accession>
<keyword evidence="6" id="KW-0547">Nucleotide-binding</keyword>
<dbReference type="GO" id="GO:0003848">
    <property type="term" value="F:2-amino-4-hydroxy-6-hydroxymethyldihydropteridine diphosphokinase activity"/>
    <property type="evidence" value="ECO:0007669"/>
    <property type="project" value="UniProtKB-EC"/>
</dbReference>
<comment type="caution">
    <text evidence="14">The sequence shown here is derived from an EMBL/GenBank/DDBJ whole genome shotgun (WGS) entry which is preliminary data.</text>
</comment>
<reference evidence="14" key="2">
    <citation type="submission" date="2021-04" db="EMBL/GenBank/DDBJ databases">
        <authorList>
            <person name="Gilroy R."/>
        </authorList>
    </citation>
    <scope>NUCLEOTIDE SEQUENCE</scope>
    <source>
        <strain evidence="14">MalCec1-1739</strain>
    </source>
</reference>
<comment type="function">
    <text evidence="10">Catalyzes the transfer of pyrophosphate from adenosine triphosphate (ATP) to 6-hydroxymethyl-7,8-dihydropterin, an enzymatic step in folate biosynthesis pathway.</text>
</comment>
<keyword evidence="8" id="KW-0067">ATP-binding</keyword>
<dbReference type="GO" id="GO:0016301">
    <property type="term" value="F:kinase activity"/>
    <property type="evidence" value="ECO:0007669"/>
    <property type="project" value="UniProtKB-KW"/>
</dbReference>
<evidence type="ECO:0000256" key="1">
    <source>
        <dbReference type="ARBA" id="ARBA00005051"/>
    </source>
</evidence>
<keyword evidence="9" id="KW-0289">Folate biosynthesis</keyword>
<comment type="similarity">
    <text evidence="2">Belongs to the HPPK family.</text>
</comment>
<feature type="domain" description="7,8-dihydro-6-hydroxymethylpterin-pyrophosphokinase" evidence="13">
    <location>
        <begin position="5"/>
        <end position="135"/>
    </location>
</feature>
<evidence type="ECO:0000256" key="10">
    <source>
        <dbReference type="ARBA" id="ARBA00029409"/>
    </source>
</evidence>
<dbReference type="Proteomes" id="UP000787625">
    <property type="component" value="Unassembled WGS sequence"/>
</dbReference>
<keyword evidence="5 14" id="KW-0808">Transferase</keyword>
<dbReference type="PANTHER" id="PTHR43071">
    <property type="entry name" value="2-AMINO-4-HYDROXY-6-HYDROXYMETHYLDIHYDROPTERIDINE PYROPHOSPHOKINASE"/>
    <property type="match status" value="1"/>
</dbReference>
<dbReference type="CDD" id="cd00483">
    <property type="entry name" value="HPPK"/>
    <property type="match status" value="1"/>
</dbReference>
<proteinExistence type="inferred from homology"/>
<gene>
    <name evidence="14" type="primary">folK</name>
    <name evidence="14" type="ORF">IAA93_01045</name>
</gene>
<evidence type="ECO:0000256" key="11">
    <source>
        <dbReference type="ARBA" id="ARBA00029766"/>
    </source>
</evidence>
<dbReference type="GO" id="GO:0005524">
    <property type="term" value="F:ATP binding"/>
    <property type="evidence" value="ECO:0007669"/>
    <property type="project" value="UniProtKB-KW"/>
</dbReference>
<evidence type="ECO:0000259" key="13">
    <source>
        <dbReference type="Pfam" id="PF01288"/>
    </source>
</evidence>
<protein>
    <recommendedName>
        <fullName evidence="4">2-amino-4-hydroxy-6-hydroxymethyldihydropteridine pyrophosphokinase</fullName>
        <ecNumber evidence="3">2.7.6.3</ecNumber>
    </recommendedName>
    <alternativeName>
        <fullName evidence="11">6-hydroxymethyl-7,8-dihydropterin pyrophosphokinase</fullName>
    </alternativeName>
    <alternativeName>
        <fullName evidence="12">7,8-dihydro-6-hydroxymethylpterin-pyrophosphokinase</fullName>
    </alternativeName>
</protein>